<sequence>MAALNILSRRRQAKESGMPVFSFPKSSLSFWADFRLTCQKIGDEIEQQWKTNTFSKQVFRRFILIKCLKNSNVVFALDLI</sequence>
<accession>A0AAV4XA07</accession>
<dbReference type="EMBL" id="BPLR01017350">
    <property type="protein sequence ID" value="GIY90810.1"/>
    <property type="molecule type" value="Genomic_DNA"/>
</dbReference>
<evidence type="ECO:0008006" key="3">
    <source>
        <dbReference type="Google" id="ProtNLM"/>
    </source>
</evidence>
<name>A0AAV4XA07_CAEEX</name>
<comment type="caution">
    <text evidence="1">The sequence shown here is derived from an EMBL/GenBank/DDBJ whole genome shotgun (WGS) entry which is preliminary data.</text>
</comment>
<reference evidence="1 2" key="1">
    <citation type="submission" date="2021-06" db="EMBL/GenBank/DDBJ databases">
        <title>Caerostris extrusa draft genome.</title>
        <authorList>
            <person name="Kono N."/>
            <person name="Arakawa K."/>
        </authorList>
    </citation>
    <scope>NUCLEOTIDE SEQUENCE [LARGE SCALE GENOMIC DNA]</scope>
</reference>
<protein>
    <recommendedName>
        <fullName evidence="3">Transposase</fullName>
    </recommendedName>
</protein>
<dbReference type="AlphaFoldDB" id="A0AAV4XA07"/>
<keyword evidence="2" id="KW-1185">Reference proteome</keyword>
<proteinExistence type="predicted"/>
<evidence type="ECO:0000313" key="1">
    <source>
        <dbReference type="EMBL" id="GIY90810.1"/>
    </source>
</evidence>
<organism evidence="1 2">
    <name type="scientific">Caerostris extrusa</name>
    <name type="common">Bark spider</name>
    <name type="synonym">Caerostris bankana</name>
    <dbReference type="NCBI Taxonomy" id="172846"/>
    <lineage>
        <taxon>Eukaryota</taxon>
        <taxon>Metazoa</taxon>
        <taxon>Ecdysozoa</taxon>
        <taxon>Arthropoda</taxon>
        <taxon>Chelicerata</taxon>
        <taxon>Arachnida</taxon>
        <taxon>Araneae</taxon>
        <taxon>Araneomorphae</taxon>
        <taxon>Entelegynae</taxon>
        <taxon>Araneoidea</taxon>
        <taxon>Araneidae</taxon>
        <taxon>Caerostris</taxon>
    </lineage>
</organism>
<dbReference type="Proteomes" id="UP001054945">
    <property type="component" value="Unassembled WGS sequence"/>
</dbReference>
<evidence type="ECO:0000313" key="2">
    <source>
        <dbReference type="Proteomes" id="UP001054945"/>
    </source>
</evidence>
<gene>
    <name evidence="1" type="ORF">CEXT_759401</name>
</gene>